<dbReference type="AlphaFoldDB" id="A0A7Y9IX61"/>
<protein>
    <submittedName>
        <fullName evidence="5">Phosphoglycerate dehydrogenase-like enzyme</fullName>
    </submittedName>
</protein>
<dbReference type="EMBL" id="JACBYR010000001">
    <property type="protein sequence ID" value="NYE84732.1"/>
    <property type="molecule type" value="Genomic_DNA"/>
</dbReference>
<feature type="domain" description="D-isomer specific 2-hydroxyacid dehydrogenase NAD-binding" evidence="4">
    <location>
        <begin position="181"/>
        <end position="337"/>
    </location>
</feature>
<evidence type="ECO:0000313" key="6">
    <source>
        <dbReference type="Proteomes" id="UP000542125"/>
    </source>
</evidence>
<evidence type="ECO:0000259" key="4">
    <source>
        <dbReference type="Pfam" id="PF02826"/>
    </source>
</evidence>
<reference evidence="5 6" key="1">
    <citation type="submission" date="2020-07" db="EMBL/GenBank/DDBJ databases">
        <title>Genomic Encyclopedia of Type Strains, Phase IV (KMG-V): Genome sequencing to study the core and pangenomes of soil and plant-associated prokaryotes.</title>
        <authorList>
            <person name="Whitman W."/>
        </authorList>
    </citation>
    <scope>NUCLEOTIDE SEQUENCE [LARGE SCALE GENOMIC DNA]</scope>
    <source>
        <strain evidence="5 6">SAS40</strain>
    </source>
</reference>
<dbReference type="Pfam" id="PF02826">
    <property type="entry name" value="2-Hacid_dh_C"/>
    <property type="match status" value="1"/>
</dbReference>
<dbReference type="InterPro" id="IPR036291">
    <property type="entry name" value="NAD(P)-bd_dom_sf"/>
</dbReference>
<dbReference type="GO" id="GO:0016616">
    <property type="term" value="F:oxidoreductase activity, acting on the CH-OH group of donors, NAD or NADP as acceptor"/>
    <property type="evidence" value="ECO:0007669"/>
    <property type="project" value="InterPro"/>
</dbReference>
<keyword evidence="3" id="KW-0520">NAD</keyword>
<dbReference type="GO" id="GO:0051287">
    <property type="term" value="F:NAD binding"/>
    <property type="evidence" value="ECO:0007669"/>
    <property type="project" value="InterPro"/>
</dbReference>
<evidence type="ECO:0000313" key="5">
    <source>
        <dbReference type="EMBL" id="NYE84732.1"/>
    </source>
</evidence>
<dbReference type="PANTHER" id="PTHR43761:SF1">
    <property type="entry name" value="D-ISOMER SPECIFIC 2-HYDROXYACID DEHYDROGENASE CATALYTIC DOMAIN-CONTAINING PROTEIN-RELATED"/>
    <property type="match status" value="1"/>
</dbReference>
<dbReference type="InterPro" id="IPR050418">
    <property type="entry name" value="D-iso_2-hydroxyacid_DH_PdxB"/>
</dbReference>
<organism evidence="5 6">
    <name type="scientific">Pigmentiphaga litoralis</name>
    <dbReference type="NCBI Taxonomy" id="516702"/>
    <lineage>
        <taxon>Bacteria</taxon>
        <taxon>Pseudomonadati</taxon>
        <taxon>Pseudomonadota</taxon>
        <taxon>Betaproteobacteria</taxon>
        <taxon>Burkholderiales</taxon>
        <taxon>Alcaligenaceae</taxon>
        <taxon>Pigmentiphaga</taxon>
    </lineage>
</organism>
<comment type="similarity">
    <text evidence="1">Belongs to the D-isomer specific 2-hydroxyacid dehydrogenase family.</text>
</comment>
<keyword evidence="2" id="KW-0560">Oxidoreductase</keyword>
<keyword evidence="6" id="KW-1185">Reference proteome</keyword>
<dbReference type="SUPFAM" id="SSF52283">
    <property type="entry name" value="Formate/glycerate dehydrogenase catalytic domain-like"/>
    <property type="match status" value="1"/>
</dbReference>
<evidence type="ECO:0000256" key="2">
    <source>
        <dbReference type="ARBA" id="ARBA00023002"/>
    </source>
</evidence>
<dbReference type="RefSeq" id="WP_179588389.1">
    <property type="nucleotide sequence ID" value="NZ_JACBYR010000001.1"/>
</dbReference>
<dbReference type="InterPro" id="IPR006140">
    <property type="entry name" value="D-isomer_DH_NAD-bd"/>
</dbReference>
<dbReference type="PANTHER" id="PTHR43761">
    <property type="entry name" value="D-ISOMER SPECIFIC 2-HYDROXYACID DEHYDROGENASE FAMILY PROTEIN (AFU_ORTHOLOGUE AFUA_1G13630)"/>
    <property type="match status" value="1"/>
</dbReference>
<dbReference type="SUPFAM" id="SSF51735">
    <property type="entry name" value="NAD(P)-binding Rossmann-fold domains"/>
    <property type="match status" value="1"/>
</dbReference>
<comment type="caution">
    <text evidence="5">The sequence shown here is derived from an EMBL/GenBank/DDBJ whole genome shotgun (WGS) entry which is preliminary data.</text>
</comment>
<dbReference type="Gene3D" id="3.40.50.720">
    <property type="entry name" value="NAD(P)-binding Rossmann-like Domain"/>
    <property type="match status" value="2"/>
</dbReference>
<evidence type="ECO:0000256" key="3">
    <source>
        <dbReference type="ARBA" id="ARBA00023027"/>
    </source>
</evidence>
<dbReference type="Proteomes" id="UP000542125">
    <property type="component" value="Unassembled WGS sequence"/>
</dbReference>
<name>A0A7Y9IX61_9BURK</name>
<proteinExistence type="inferred from homology"/>
<evidence type="ECO:0000256" key="1">
    <source>
        <dbReference type="ARBA" id="ARBA00005854"/>
    </source>
</evidence>
<gene>
    <name evidence="5" type="ORF">FHW18_004003</name>
</gene>
<sequence>MTSRPHLVVEQDVFTRVIDVVLNDQCTADRRAAFADFFAHDVPDFEGWRQGLRDRCTRVAPSRVTFVETVEELHRALPDADAVVVESLPIGASELALAPRLRAVQKFGFITRNIDLQACEARGVPVLPLRRRANVACAEQALMMMLALAKRLPEVNGKTSVALLKAAGFAPAPFDRRHTPSSNWARIPDIAMLQGATLGIIGFGEIGREVAARAQAFGMKIVYTQRTQLDAETERTWHAEYRDMDTLLGMSDWLLAQLPATPSTENLLDAAAFKKMKRGVRLINVSRAQVMSRDAVLGALRDGTLGGMGLDTLWTEPGDDDDELLQYPQVVLTPHLAGSPRLNATGDFEELISGLDRALRP</sequence>
<accession>A0A7Y9IX61</accession>